<protein>
    <recommendedName>
        <fullName evidence="5">Sulfotransferase</fullName>
    </recommendedName>
</protein>
<keyword evidence="4" id="KW-1185">Reference proteome</keyword>
<evidence type="ECO:0000313" key="4">
    <source>
        <dbReference type="Proteomes" id="UP000650467"/>
    </source>
</evidence>
<feature type="region of interest" description="Disordered" evidence="1">
    <location>
        <begin position="25"/>
        <end position="54"/>
    </location>
</feature>
<keyword evidence="2" id="KW-0732">Signal</keyword>
<evidence type="ECO:0000256" key="2">
    <source>
        <dbReference type="SAM" id="SignalP"/>
    </source>
</evidence>
<dbReference type="Proteomes" id="UP000650467">
    <property type="component" value="Unassembled WGS sequence"/>
</dbReference>
<comment type="caution">
    <text evidence="3">The sequence shown here is derived from an EMBL/GenBank/DDBJ whole genome shotgun (WGS) entry which is preliminary data.</text>
</comment>
<organism evidence="3 4">
    <name type="scientific">Chlamydomonas incerta</name>
    <dbReference type="NCBI Taxonomy" id="51695"/>
    <lineage>
        <taxon>Eukaryota</taxon>
        <taxon>Viridiplantae</taxon>
        <taxon>Chlorophyta</taxon>
        <taxon>core chlorophytes</taxon>
        <taxon>Chlorophyceae</taxon>
        <taxon>CS clade</taxon>
        <taxon>Chlamydomonadales</taxon>
        <taxon>Chlamydomonadaceae</taxon>
        <taxon>Chlamydomonas</taxon>
    </lineage>
</organism>
<name>A0A835SJP7_CHLIN</name>
<reference evidence="3" key="1">
    <citation type="journal article" date="2020" name="bioRxiv">
        <title>Comparative genomics of Chlamydomonas.</title>
        <authorList>
            <person name="Craig R.J."/>
            <person name="Hasan A.R."/>
            <person name="Ness R.W."/>
            <person name="Keightley P.D."/>
        </authorList>
    </citation>
    <scope>NUCLEOTIDE SEQUENCE</scope>
    <source>
        <strain evidence="3">SAG 7.73</strain>
    </source>
</reference>
<dbReference type="AlphaFoldDB" id="A0A835SJP7"/>
<sequence length="410" mass="43922">MTAAGLLAALLLGLACSRQHAAGASDATDAAQRLRGPRVRASGPAGRTGRQLHAAAAREPDYYDQLVSAPSKLARQTKKEGVLPQSKYSLESFDVLPFQTWLREHTMLSLAAGNAANASATAAAAAAATSGTEAAAAALRAAPPLSYICGVWINPTYKFIFIRNRKTASSTFVTAIKKFMLANNLCNVSSDPLGGNTCMVRMEPEELLRRGHDPDGLWASHLVLTSSRNPWARAASGYEFTYSKWHHKGGGCAQPSFLQFSRDPFIMGKLSNLFSCVGHREGVGSRYEGHWNFDFCHVEPAARCLVDEAGRLVVDFVIRYERLEEDIQAAVQLINQRRPEGLPAITVGEVAWRNKGSAAAASELSSTSAAATVYAPKYRACGPPCAAALADFYAADLALFGWARPGGEGE</sequence>
<gene>
    <name evidence="3" type="ORF">HXX76_013178</name>
</gene>
<accession>A0A835SJP7</accession>
<evidence type="ECO:0000256" key="1">
    <source>
        <dbReference type="SAM" id="MobiDB-lite"/>
    </source>
</evidence>
<dbReference type="EMBL" id="JAEHOC010000049">
    <property type="protein sequence ID" value="KAG2426197.1"/>
    <property type="molecule type" value="Genomic_DNA"/>
</dbReference>
<feature type="signal peptide" evidence="2">
    <location>
        <begin position="1"/>
        <end position="17"/>
    </location>
</feature>
<evidence type="ECO:0008006" key="5">
    <source>
        <dbReference type="Google" id="ProtNLM"/>
    </source>
</evidence>
<feature type="chain" id="PRO_5032912321" description="Sulfotransferase" evidence="2">
    <location>
        <begin position="18"/>
        <end position="410"/>
    </location>
</feature>
<evidence type="ECO:0000313" key="3">
    <source>
        <dbReference type="EMBL" id="KAG2426197.1"/>
    </source>
</evidence>
<dbReference type="OrthoDB" id="48731at2759"/>
<proteinExistence type="predicted"/>